<feature type="cross-link" description="Tryptophyl-tyrosyl-methioninium (Tyr-Met) (with Trp-98)" evidence="8">
    <location>
        <begin position="220"/>
        <end position="246"/>
    </location>
</feature>
<keyword evidence="6 8" id="KW-0376">Hydrogen peroxide</keyword>
<organism evidence="12 13">
    <name type="scientific">Kineosporia corallincola</name>
    <dbReference type="NCBI Taxonomy" id="2835133"/>
    <lineage>
        <taxon>Bacteria</taxon>
        <taxon>Bacillati</taxon>
        <taxon>Actinomycetota</taxon>
        <taxon>Actinomycetes</taxon>
        <taxon>Kineosporiales</taxon>
        <taxon>Kineosporiaceae</taxon>
        <taxon>Kineosporia</taxon>
    </lineage>
</organism>
<dbReference type="Gene3D" id="1.10.420.10">
    <property type="entry name" value="Peroxidase, domain 2"/>
    <property type="match status" value="2"/>
</dbReference>
<keyword evidence="5 8" id="KW-0408">Iron</keyword>
<evidence type="ECO:0000259" key="11">
    <source>
        <dbReference type="PROSITE" id="PS50873"/>
    </source>
</evidence>
<protein>
    <recommendedName>
        <fullName evidence="8 9">Catalase-peroxidase</fullName>
        <shortName evidence="8">CP</shortName>
        <ecNumber evidence="8 9">1.11.1.21</ecNumber>
    </recommendedName>
    <alternativeName>
        <fullName evidence="8">Peroxidase/catalase</fullName>
    </alternativeName>
</protein>
<dbReference type="Gene3D" id="1.10.520.10">
    <property type="match status" value="2"/>
</dbReference>
<comment type="PTM">
    <text evidence="8">Formation of the three residue Trp-Tyr-Met cross-link is important for the catalase, but not the peroxidase activity of the enzyme.</text>
</comment>
<dbReference type="Pfam" id="PF00141">
    <property type="entry name" value="peroxidase"/>
    <property type="match status" value="2"/>
</dbReference>
<dbReference type="PROSITE" id="PS00435">
    <property type="entry name" value="PEROXIDASE_1"/>
    <property type="match status" value="1"/>
</dbReference>
<dbReference type="NCBIfam" id="TIGR00198">
    <property type="entry name" value="cat_per_HPI"/>
    <property type="match status" value="1"/>
</dbReference>
<dbReference type="InterPro" id="IPR002016">
    <property type="entry name" value="Haem_peroxidase"/>
</dbReference>
<comment type="function">
    <text evidence="8">Bifunctional enzyme with both catalase and broad-spectrum peroxidase activity.</text>
</comment>
<dbReference type="NCBIfam" id="NF011635">
    <property type="entry name" value="PRK15061.1"/>
    <property type="match status" value="1"/>
</dbReference>
<evidence type="ECO:0000256" key="1">
    <source>
        <dbReference type="ARBA" id="ARBA00022559"/>
    </source>
</evidence>
<dbReference type="PANTHER" id="PTHR30555:SF0">
    <property type="entry name" value="CATALASE-PEROXIDASE"/>
    <property type="match status" value="1"/>
</dbReference>
<comment type="catalytic activity">
    <reaction evidence="8 9">
        <text>H2O2 + AH2 = A + 2 H2O</text>
        <dbReference type="Rhea" id="RHEA:30275"/>
        <dbReference type="ChEBI" id="CHEBI:13193"/>
        <dbReference type="ChEBI" id="CHEBI:15377"/>
        <dbReference type="ChEBI" id="CHEBI:16240"/>
        <dbReference type="ChEBI" id="CHEBI:17499"/>
        <dbReference type="EC" id="1.11.1.21"/>
    </reaction>
</comment>
<dbReference type="EC" id="1.11.1.21" evidence="8 9"/>
<dbReference type="InterPro" id="IPR000763">
    <property type="entry name" value="Catalase_peroxidase"/>
</dbReference>
<name>A0ABS5TRP3_9ACTN</name>
<evidence type="ECO:0000256" key="10">
    <source>
        <dbReference type="SAM" id="MobiDB-lite"/>
    </source>
</evidence>
<dbReference type="PANTHER" id="PTHR30555">
    <property type="entry name" value="HYDROPEROXIDASE I, BIFUNCTIONAL CATALASE-PEROXIDASE"/>
    <property type="match status" value="1"/>
</dbReference>
<feature type="region of interest" description="Disordered" evidence="10">
    <location>
        <begin position="1"/>
        <end position="30"/>
    </location>
</feature>
<accession>A0ABS5TRP3</accession>
<evidence type="ECO:0000256" key="4">
    <source>
        <dbReference type="ARBA" id="ARBA00023002"/>
    </source>
</evidence>
<comment type="subunit">
    <text evidence="8">Homodimer or homotetramer.</text>
</comment>
<evidence type="ECO:0000256" key="5">
    <source>
        <dbReference type="ARBA" id="ARBA00023004"/>
    </source>
</evidence>
<dbReference type="SUPFAM" id="SSF48113">
    <property type="entry name" value="Heme-dependent peroxidases"/>
    <property type="match status" value="2"/>
</dbReference>
<evidence type="ECO:0000256" key="2">
    <source>
        <dbReference type="ARBA" id="ARBA00022617"/>
    </source>
</evidence>
<comment type="similarity">
    <text evidence="8 9">Belongs to the peroxidase family. Peroxidase/catalase subfamily.</text>
</comment>
<reference evidence="12 13" key="1">
    <citation type="submission" date="2021-05" db="EMBL/GenBank/DDBJ databases">
        <title>Kineosporia and Streptomyces sp. nov. two new marine actinobacteria isolated from Coral.</title>
        <authorList>
            <person name="Buangrab K."/>
            <person name="Sutthacheep M."/>
            <person name="Yeemin T."/>
            <person name="Harunari E."/>
            <person name="Igarashi Y."/>
            <person name="Kanchanasin P."/>
            <person name="Tanasupawat S."/>
            <person name="Phongsopitanun W."/>
        </authorList>
    </citation>
    <scope>NUCLEOTIDE SEQUENCE [LARGE SCALE GENOMIC DNA]</scope>
    <source>
        <strain evidence="12 13">J2-2</strain>
    </source>
</reference>
<dbReference type="PROSITE" id="PS00436">
    <property type="entry name" value="PEROXIDASE_2"/>
    <property type="match status" value="1"/>
</dbReference>
<feature type="active site" description="Proton acceptor" evidence="8">
    <location>
        <position position="99"/>
    </location>
</feature>
<feature type="region of interest" description="Disordered" evidence="10">
    <location>
        <begin position="475"/>
        <end position="496"/>
    </location>
</feature>
<evidence type="ECO:0000313" key="13">
    <source>
        <dbReference type="Proteomes" id="UP001197247"/>
    </source>
</evidence>
<proteinExistence type="inferred from homology"/>
<comment type="catalytic activity">
    <reaction evidence="7 8 9">
        <text>2 H2O2 = O2 + 2 H2O</text>
        <dbReference type="Rhea" id="RHEA:20309"/>
        <dbReference type="ChEBI" id="CHEBI:15377"/>
        <dbReference type="ChEBI" id="CHEBI:15379"/>
        <dbReference type="ChEBI" id="CHEBI:16240"/>
        <dbReference type="EC" id="1.11.1.21"/>
    </reaction>
</comment>
<evidence type="ECO:0000256" key="9">
    <source>
        <dbReference type="RuleBase" id="RU003451"/>
    </source>
</evidence>
<dbReference type="RefSeq" id="WP_214160006.1">
    <property type="nucleotide sequence ID" value="NZ_JAHBAY010000017.1"/>
</dbReference>
<dbReference type="PRINTS" id="PR00460">
    <property type="entry name" value="BPEROXIDASE"/>
</dbReference>
<keyword evidence="13" id="KW-1185">Reference proteome</keyword>
<evidence type="ECO:0000256" key="3">
    <source>
        <dbReference type="ARBA" id="ARBA00022723"/>
    </source>
</evidence>
<dbReference type="InterPro" id="IPR019794">
    <property type="entry name" value="Peroxidases_AS"/>
</dbReference>
<evidence type="ECO:0000313" key="12">
    <source>
        <dbReference type="EMBL" id="MBT0773465.1"/>
    </source>
</evidence>
<feature type="compositionally biased region" description="Basic and acidic residues" evidence="10">
    <location>
        <begin position="18"/>
        <end position="30"/>
    </location>
</feature>
<feature type="site" description="Transition state stabilizer" evidence="8">
    <location>
        <position position="95"/>
    </location>
</feature>
<sequence>MPDGAHNGGGLGLPPSPPDRRPRASTDDRDWWPDRLDLTALSRPRGGPLGDDFDYAAAFSTIDLDELADDVDTVLTTSQDWWPADFGHYGPLILRMAWHCAGTYRAYDGRGGASASLQRFSPVGSWPDNRNLDKARRLLWPVKKKYGRRLSWADLMVFAGNRALETMGLRTLGYAGGRAEVLRPEPVYWGPERTWLGDDRHSGVRDLENPLAADQMGLIYVNPEGPNTVPDPVMSARDIRDTFARMSMDDEETVALIVGGHTFGKTHGAADPERHLGREPAAAPIEHQGLGWPGDHGSGRAGDTITSGLEGTWTPTPTTWDNSYLTALFGFEWDVALSPAGLWQWVPRGGAGAGTVPDAHDPDRRHAPTFLTTDLALRFDPVYEPIARRFLVHPDQLATAFARAWFKLTHLDLGPRRRHLGPLVPDETFLWQDPVPAPRHDPPGPQLLARLRRRLLEIPVPHLVSAAWASASTYRHSDRRGGSDGGRLRLEPQRGWPVNDPGTLHGVLRALEEIRGQDDAISAADLIVLGGCAAVERAARDAGVEIEVPFTPGRADAPQEWTDPVSFAALEPSADGFRNYRDRRARRPAEHLLVDRAALLTLSAAEMTVLVGGLRVLGVGDPELGPFTTRPGVLTNDFFTNLLDDSVVWEPDDGKGSLSATFTGRNRSSGQVRRRASRVDLVFGADPELRALAEVYAADDGQEIFVRDFVAAWARVMDLGRS</sequence>
<dbReference type="Proteomes" id="UP001197247">
    <property type="component" value="Unassembled WGS sequence"/>
</dbReference>
<feature type="domain" description="Plant heme peroxidase family profile" evidence="11">
    <location>
        <begin position="132"/>
        <end position="423"/>
    </location>
</feature>
<evidence type="ECO:0000256" key="7">
    <source>
        <dbReference type="ARBA" id="ARBA00049145"/>
    </source>
</evidence>
<comment type="cofactor">
    <cofactor evidence="8">
        <name>heme b</name>
        <dbReference type="ChEBI" id="CHEBI:60344"/>
    </cofactor>
    <text evidence="8">Binds 1 heme b (iron(II)-protoporphyrin IX) group per dimer.</text>
</comment>
<dbReference type="HAMAP" id="MF_01961">
    <property type="entry name" value="Catal_peroxid"/>
    <property type="match status" value="1"/>
</dbReference>
<gene>
    <name evidence="8 12" type="primary">katG</name>
    <name evidence="12" type="ORF">KIH74_31250</name>
</gene>
<comment type="caution">
    <text evidence="8">Lacks conserved residue(s) required for the propagation of feature annotation.</text>
</comment>
<keyword evidence="1 8" id="KW-0575">Peroxidase</keyword>
<keyword evidence="4 8" id="KW-0560">Oxidoreductase</keyword>
<feature type="binding site" description="axial binding residue" evidence="8">
    <location>
        <position position="261"/>
    </location>
    <ligand>
        <name>heme b</name>
        <dbReference type="ChEBI" id="CHEBI:60344"/>
    </ligand>
    <ligandPart>
        <name>Fe</name>
        <dbReference type="ChEBI" id="CHEBI:18248"/>
    </ligandPart>
</feature>
<feature type="compositionally biased region" description="Gly residues" evidence="10">
    <location>
        <begin position="1"/>
        <end position="12"/>
    </location>
</feature>
<dbReference type="PRINTS" id="PR00458">
    <property type="entry name" value="PEROXIDASE"/>
</dbReference>
<evidence type="ECO:0000256" key="8">
    <source>
        <dbReference type="HAMAP-Rule" id="MF_01961"/>
    </source>
</evidence>
<keyword evidence="3 8" id="KW-0479">Metal-binding</keyword>
<dbReference type="PROSITE" id="PS50873">
    <property type="entry name" value="PEROXIDASE_4"/>
    <property type="match status" value="1"/>
</dbReference>
<keyword evidence="2 8" id="KW-0349">Heme</keyword>
<feature type="compositionally biased region" description="Basic and acidic residues" evidence="10">
    <location>
        <begin position="475"/>
        <end position="492"/>
    </location>
</feature>
<dbReference type="InterPro" id="IPR010255">
    <property type="entry name" value="Haem_peroxidase_sf"/>
</dbReference>
<dbReference type="GO" id="GO:0004601">
    <property type="term" value="F:peroxidase activity"/>
    <property type="evidence" value="ECO:0007669"/>
    <property type="project" value="UniProtKB-KW"/>
</dbReference>
<comment type="caution">
    <text evidence="12">The sequence shown here is derived from an EMBL/GenBank/DDBJ whole genome shotgun (WGS) entry which is preliminary data.</text>
</comment>
<dbReference type="InterPro" id="IPR019793">
    <property type="entry name" value="Peroxidases_heam-ligand_BS"/>
</dbReference>
<evidence type="ECO:0000256" key="6">
    <source>
        <dbReference type="ARBA" id="ARBA00023324"/>
    </source>
</evidence>
<dbReference type="EMBL" id="JAHBAY010000017">
    <property type="protein sequence ID" value="MBT0773465.1"/>
    <property type="molecule type" value="Genomic_DNA"/>
</dbReference>